<dbReference type="SUPFAM" id="SSF48452">
    <property type="entry name" value="TPR-like"/>
    <property type="match status" value="1"/>
</dbReference>
<gene>
    <name evidence="2" type="ORF">B0H94_1043</name>
</gene>
<proteinExistence type="predicted"/>
<dbReference type="EMBL" id="PYAV01000004">
    <property type="protein sequence ID" value="PSL48403.1"/>
    <property type="molecule type" value="Genomic_DNA"/>
</dbReference>
<evidence type="ECO:0000313" key="2">
    <source>
        <dbReference type="EMBL" id="PSL48403.1"/>
    </source>
</evidence>
<keyword evidence="3" id="KW-1185">Reference proteome</keyword>
<evidence type="ECO:0000313" key="3">
    <source>
        <dbReference type="Proteomes" id="UP000242310"/>
    </source>
</evidence>
<evidence type="ECO:0008006" key="4">
    <source>
        <dbReference type="Google" id="ProtNLM"/>
    </source>
</evidence>
<evidence type="ECO:0000256" key="1">
    <source>
        <dbReference type="SAM" id="MobiDB-lite"/>
    </source>
</evidence>
<reference evidence="2 3" key="1">
    <citation type="submission" date="2018-03" db="EMBL/GenBank/DDBJ databases">
        <title>Genomic Encyclopedia of Type Strains, Phase III (KMG-III): the genomes of soil and plant-associated and newly described type strains.</title>
        <authorList>
            <person name="Whitman W."/>
        </authorList>
    </citation>
    <scope>NUCLEOTIDE SEQUENCE [LARGE SCALE GENOMIC DNA]</scope>
    <source>
        <strain evidence="2 3">CGMCC 1.07653</strain>
    </source>
</reference>
<dbReference type="InterPro" id="IPR011990">
    <property type="entry name" value="TPR-like_helical_dom_sf"/>
</dbReference>
<name>A0A2P8HQ93_9BACI</name>
<comment type="caution">
    <text evidence="2">The sequence shown here is derived from an EMBL/GenBank/DDBJ whole genome shotgun (WGS) entry which is preliminary data.</text>
</comment>
<accession>A0A2P8HQ93</accession>
<organism evidence="2 3">
    <name type="scientific">Salsuginibacillus halophilus</name>
    <dbReference type="NCBI Taxonomy" id="517424"/>
    <lineage>
        <taxon>Bacteria</taxon>
        <taxon>Bacillati</taxon>
        <taxon>Bacillota</taxon>
        <taxon>Bacilli</taxon>
        <taxon>Bacillales</taxon>
        <taxon>Bacillaceae</taxon>
        <taxon>Salsuginibacillus</taxon>
    </lineage>
</organism>
<dbReference type="Proteomes" id="UP000242310">
    <property type="component" value="Unassembled WGS sequence"/>
</dbReference>
<dbReference type="OrthoDB" id="2865096at2"/>
<protein>
    <recommendedName>
        <fullName evidence="4">Tetratricopeptide repeat protein</fullName>
    </recommendedName>
</protein>
<feature type="region of interest" description="Disordered" evidence="1">
    <location>
        <begin position="425"/>
        <end position="444"/>
    </location>
</feature>
<sequence length="557" mass="63672">MKRMEWLKALWQALDGSAEAPLPRVRAEGDPLEQLSEAYGAYQRGAYDDAVRRLKAYLDEHPNDPHGHMCLGVVLEAREKPVSALYYIVMAYQYVGNADIAGRAMERVKKKLSRKEAFNPREFSFSLTGGSENVTFTYDIRDLSERRRMYEYAGGLRAAFQLRRVIDLNPREGIPLKVMHDYGVPVTAFNNNFEDRGRYVYFIYFHLVRNAASQLPRMYQPAADVWEHHAGDASSLAFYDVRLDDDDEEIITRLRRVTRLKAQPVFVSFRTEEKDDTSLIKQAVAGTGYTAKRLTNSGVQMYWLIPPGRDMPVHELQRVRLPVGPEVEENGASVFQVPLSLCVDQTVTPYASKMEHHFTRTLLEYVKSGETKAPEDLYMTEVYGRFQPQNRYEQLFHAPAPRAVPPLTDGWPPLPWLGDPSITKAQLSPEPGETRPGGNHHHGPNTPAFIAAEVKRLAKALRLIEQAGYEPEAFPDGYVEGYLLVNDDDSYRFVVAEGQHRMAALAVKNYKEVRVKFSPSDYRPNIIRRQDVKKWPLVQSGMYSRKAALKVFDRFFE</sequence>
<dbReference type="AlphaFoldDB" id="A0A2P8HQ93"/>
<dbReference type="RefSeq" id="WP_106587977.1">
    <property type="nucleotide sequence ID" value="NZ_PYAV01000004.1"/>
</dbReference>
<dbReference type="Gene3D" id="1.25.40.10">
    <property type="entry name" value="Tetratricopeptide repeat domain"/>
    <property type="match status" value="1"/>
</dbReference>